<dbReference type="SMART" id="SM00065">
    <property type="entry name" value="GAF"/>
    <property type="match status" value="1"/>
</dbReference>
<keyword evidence="9" id="KW-0547">Nucleotide-binding</keyword>
<evidence type="ECO:0000313" key="9">
    <source>
        <dbReference type="EMBL" id="MFC1852463.1"/>
    </source>
</evidence>
<evidence type="ECO:0000259" key="8">
    <source>
        <dbReference type="PROSITE" id="PS50109"/>
    </source>
</evidence>
<evidence type="ECO:0000313" key="10">
    <source>
        <dbReference type="Proteomes" id="UP001594351"/>
    </source>
</evidence>
<dbReference type="SUPFAM" id="SSF55874">
    <property type="entry name" value="ATPase domain of HSP90 chaperone/DNA topoisomerase II/histidine kinase"/>
    <property type="match status" value="1"/>
</dbReference>
<evidence type="ECO:0000256" key="2">
    <source>
        <dbReference type="ARBA" id="ARBA00012438"/>
    </source>
</evidence>
<sequence length="608" mass="69613">METIEIITIIDDPELHQEIKSILTRFISDGFTLVSFSSVQKAEQSMQSLMEEDLENFGILIFNYYPDRVLETKFENIYNQFLPYCKKIALLEKSYSNDILNFTDTITLDKFHFHPLDQQKLVSQIEQLIEKYLEQRILRRSLNDIRETYERMKVQLQTIKEANLKLDKKIMELSTLSEIGRNLMSTYNPEEIYRETVLTLMGQKGASTGILLLFNDEEEVFEVEFHRGYSSDNKNLDLAIKIDSPLMNSIFSSPKAQFIDTMDFPDHHLPELENILNLDVQIVIPLFSKGERKGIILLGSSIMGREYVEDDFEFFSVLANQTVFAIENAQLYAKLQSKIIELERANKELRQLDKMKSEFITIASHELRTPLTAIRGYAELLLSGKFDILSKTQHKAIEVMNKNIDRLIHISDDVVQLSKIDANRISLTLVPTAIEKIVRDTGDDLRPFAQSRNQSLHIEVEDNCPVILVDPELIHQAIAEIIKNAIRFTPDGGKIWVKASQVLAEDIEPEHLPSYHLGSFVQISVKDDGIGVPPNEYQHIFERFYEVQHSDFHHSGTFGFKSGGTGLGLAIVKGIIEKHGGKIWVKSDFENDSQGSEFTFIIPTPAFT</sequence>
<dbReference type="InterPro" id="IPR036097">
    <property type="entry name" value="HisK_dim/P_sf"/>
</dbReference>
<feature type="domain" description="Histidine kinase" evidence="8">
    <location>
        <begin position="362"/>
        <end position="606"/>
    </location>
</feature>
<evidence type="ECO:0000256" key="5">
    <source>
        <dbReference type="ARBA" id="ARBA00022777"/>
    </source>
</evidence>
<keyword evidence="4" id="KW-0808">Transferase</keyword>
<evidence type="ECO:0000256" key="1">
    <source>
        <dbReference type="ARBA" id="ARBA00000085"/>
    </source>
</evidence>
<dbReference type="CDD" id="cd00082">
    <property type="entry name" value="HisKA"/>
    <property type="match status" value="1"/>
</dbReference>
<dbReference type="Gene3D" id="3.30.565.10">
    <property type="entry name" value="Histidine kinase-like ATPase, C-terminal domain"/>
    <property type="match status" value="1"/>
</dbReference>
<protein>
    <recommendedName>
        <fullName evidence="2">histidine kinase</fullName>
        <ecNumber evidence="2">2.7.13.3</ecNumber>
    </recommendedName>
</protein>
<dbReference type="PANTHER" id="PTHR43711:SF31">
    <property type="entry name" value="HISTIDINE KINASE"/>
    <property type="match status" value="1"/>
</dbReference>
<proteinExistence type="predicted"/>
<dbReference type="GO" id="GO:0005524">
    <property type="term" value="F:ATP binding"/>
    <property type="evidence" value="ECO:0007669"/>
    <property type="project" value="UniProtKB-KW"/>
</dbReference>
<keyword evidence="3" id="KW-0597">Phosphoprotein</keyword>
<dbReference type="InterPro" id="IPR003594">
    <property type="entry name" value="HATPase_dom"/>
</dbReference>
<dbReference type="SMART" id="SM00388">
    <property type="entry name" value="HisKA"/>
    <property type="match status" value="1"/>
</dbReference>
<dbReference type="PRINTS" id="PR00344">
    <property type="entry name" value="BCTRLSENSOR"/>
</dbReference>
<keyword evidence="5" id="KW-0418">Kinase</keyword>
<dbReference type="InterPro" id="IPR005467">
    <property type="entry name" value="His_kinase_dom"/>
</dbReference>
<dbReference type="InterPro" id="IPR036890">
    <property type="entry name" value="HATPase_C_sf"/>
</dbReference>
<dbReference type="SUPFAM" id="SSF55781">
    <property type="entry name" value="GAF domain-like"/>
    <property type="match status" value="1"/>
</dbReference>
<feature type="coiled-coil region" evidence="7">
    <location>
        <begin position="328"/>
        <end position="355"/>
    </location>
</feature>
<evidence type="ECO:0000256" key="7">
    <source>
        <dbReference type="SAM" id="Coils"/>
    </source>
</evidence>
<dbReference type="InterPro" id="IPR004358">
    <property type="entry name" value="Sig_transdc_His_kin-like_C"/>
</dbReference>
<dbReference type="InterPro" id="IPR003018">
    <property type="entry name" value="GAF"/>
</dbReference>
<dbReference type="Gene3D" id="3.30.450.40">
    <property type="match status" value="1"/>
</dbReference>
<evidence type="ECO:0000256" key="6">
    <source>
        <dbReference type="ARBA" id="ARBA00023012"/>
    </source>
</evidence>
<dbReference type="CDD" id="cd00075">
    <property type="entry name" value="HATPase"/>
    <property type="match status" value="1"/>
</dbReference>
<dbReference type="PROSITE" id="PS50109">
    <property type="entry name" value="HIS_KIN"/>
    <property type="match status" value="1"/>
</dbReference>
<dbReference type="InterPro" id="IPR029016">
    <property type="entry name" value="GAF-like_dom_sf"/>
</dbReference>
<keyword evidence="7" id="KW-0175">Coiled coil</keyword>
<dbReference type="InterPro" id="IPR050736">
    <property type="entry name" value="Sensor_HK_Regulatory"/>
</dbReference>
<dbReference type="SUPFAM" id="SSF47384">
    <property type="entry name" value="Homodimeric domain of signal transducing histidine kinase"/>
    <property type="match status" value="1"/>
</dbReference>
<keyword evidence="6" id="KW-0902">Two-component regulatory system</keyword>
<accession>A0ABV6Z2D3</accession>
<dbReference type="Pfam" id="PF13185">
    <property type="entry name" value="GAF_2"/>
    <property type="match status" value="1"/>
</dbReference>
<dbReference type="Pfam" id="PF00512">
    <property type="entry name" value="HisKA"/>
    <property type="match status" value="1"/>
</dbReference>
<evidence type="ECO:0000256" key="3">
    <source>
        <dbReference type="ARBA" id="ARBA00022553"/>
    </source>
</evidence>
<evidence type="ECO:0000256" key="4">
    <source>
        <dbReference type="ARBA" id="ARBA00022679"/>
    </source>
</evidence>
<keyword evidence="9" id="KW-0067">ATP-binding</keyword>
<gene>
    <name evidence="9" type="ORF">ACFL27_19880</name>
</gene>
<dbReference type="EMBL" id="JBHPBY010000316">
    <property type="protein sequence ID" value="MFC1852463.1"/>
    <property type="molecule type" value="Genomic_DNA"/>
</dbReference>
<comment type="catalytic activity">
    <reaction evidence="1">
        <text>ATP + protein L-histidine = ADP + protein N-phospho-L-histidine.</text>
        <dbReference type="EC" id="2.7.13.3"/>
    </reaction>
</comment>
<dbReference type="Proteomes" id="UP001594351">
    <property type="component" value="Unassembled WGS sequence"/>
</dbReference>
<dbReference type="EC" id="2.7.13.3" evidence="2"/>
<comment type="caution">
    <text evidence="9">The sequence shown here is derived from an EMBL/GenBank/DDBJ whole genome shotgun (WGS) entry which is preliminary data.</text>
</comment>
<keyword evidence="10" id="KW-1185">Reference proteome</keyword>
<organism evidence="9 10">
    <name type="scientific">candidate division CSSED10-310 bacterium</name>
    <dbReference type="NCBI Taxonomy" id="2855610"/>
    <lineage>
        <taxon>Bacteria</taxon>
        <taxon>Bacteria division CSSED10-310</taxon>
    </lineage>
</organism>
<dbReference type="PANTHER" id="PTHR43711">
    <property type="entry name" value="TWO-COMPONENT HISTIDINE KINASE"/>
    <property type="match status" value="1"/>
</dbReference>
<reference evidence="9 10" key="1">
    <citation type="submission" date="2024-09" db="EMBL/GenBank/DDBJ databases">
        <title>Laminarin stimulates single cell rates of sulfate reduction while oxygen inhibits transcriptomic activity in coastal marine sediment.</title>
        <authorList>
            <person name="Lindsay M."/>
            <person name="Orcutt B."/>
            <person name="Emerson D."/>
            <person name="Stepanauskas R."/>
            <person name="D'Angelo T."/>
        </authorList>
    </citation>
    <scope>NUCLEOTIDE SEQUENCE [LARGE SCALE GENOMIC DNA]</scope>
    <source>
        <strain evidence="9">SAG AM-311-K15</strain>
    </source>
</reference>
<dbReference type="Gene3D" id="1.10.287.130">
    <property type="match status" value="1"/>
</dbReference>
<dbReference type="SMART" id="SM00387">
    <property type="entry name" value="HATPase_c"/>
    <property type="match status" value="1"/>
</dbReference>
<dbReference type="InterPro" id="IPR003661">
    <property type="entry name" value="HisK_dim/P_dom"/>
</dbReference>
<name>A0ABV6Z2D3_UNCC1</name>
<dbReference type="Pfam" id="PF02518">
    <property type="entry name" value="HATPase_c"/>
    <property type="match status" value="1"/>
</dbReference>